<sequence length="138" mass="15170">MTILLIYRRPDGTFVADLNGLPYHVIPSDPYWDEAVAEAARLGDALPFEPEPEPQPQAIPPLTRRQLRLGLLYAGISTSQVEDAIAAIPDPTDREVALIEWQDATIYERSHPLIDQIGSALGLTPEQIDAMWADAAAL</sequence>
<protein>
    <submittedName>
        <fullName evidence="1">Uncharacterized protein</fullName>
    </submittedName>
</protein>
<organism evidence="1 2">
    <name type="scientific">Camelimonas abortus</name>
    <dbReference type="NCBI Taxonomy" id="1017184"/>
    <lineage>
        <taxon>Bacteria</taxon>
        <taxon>Pseudomonadati</taxon>
        <taxon>Pseudomonadota</taxon>
        <taxon>Alphaproteobacteria</taxon>
        <taxon>Hyphomicrobiales</taxon>
        <taxon>Chelatococcaceae</taxon>
        <taxon>Camelimonas</taxon>
    </lineage>
</organism>
<dbReference type="Proteomes" id="UP001595536">
    <property type="component" value="Unassembled WGS sequence"/>
</dbReference>
<comment type="caution">
    <text evidence="1">The sequence shown here is derived from an EMBL/GenBank/DDBJ whole genome shotgun (WGS) entry which is preliminary data.</text>
</comment>
<reference evidence="2" key="1">
    <citation type="journal article" date="2019" name="Int. J. Syst. Evol. Microbiol.">
        <title>The Global Catalogue of Microorganisms (GCM) 10K type strain sequencing project: providing services to taxonomists for standard genome sequencing and annotation.</title>
        <authorList>
            <consortium name="The Broad Institute Genomics Platform"/>
            <consortium name="The Broad Institute Genome Sequencing Center for Infectious Disease"/>
            <person name="Wu L."/>
            <person name="Ma J."/>
        </authorList>
    </citation>
    <scope>NUCLEOTIDE SEQUENCE [LARGE SCALE GENOMIC DNA]</scope>
    <source>
        <strain evidence="2">CCM 7941</strain>
    </source>
</reference>
<proteinExistence type="predicted"/>
<dbReference type="RefSeq" id="WP_376832470.1">
    <property type="nucleotide sequence ID" value="NZ_JBHLWR010000006.1"/>
</dbReference>
<gene>
    <name evidence="1" type="ORF">ACFOEX_13120</name>
</gene>
<evidence type="ECO:0000313" key="2">
    <source>
        <dbReference type="Proteomes" id="UP001595536"/>
    </source>
</evidence>
<name>A0ABV7LHZ9_9HYPH</name>
<keyword evidence="2" id="KW-1185">Reference proteome</keyword>
<accession>A0ABV7LHZ9</accession>
<dbReference type="EMBL" id="JBHRUV010000098">
    <property type="protein sequence ID" value="MFC3267283.1"/>
    <property type="molecule type" value="Genomic_DNA"/>
</dbReference>
<evidence type="ECO:0000313" key="1">
    <source>
        <dbReference type="EMBL" id="MFC3267283.1"/>
    </source>
</evidence>